<dbReference type="RefSeq" id="WP_146461985.1">
    <property type="nucleotide sequence ID" value="NZ_SJPW01000008.1"/>
</dbReference>
<protein>
    <submittedName>
        <fullName evidence="2">Uncharacterized protein</fullName>
    </submittedName>
</protein>
<feature type="transmembrane region" description="Helical" evidence="1">
    <location>
        <begin position="76"/>
        <end position="98"/>
    </location>
</feature>
<gene>
    <name evidence="2" type="ORF">Poly51_56390</name>
</gene>
<keyword evidence="1" id="KW-1133">Transmembrane helix</keyword>
<comment type="caution">
    <text evidence="2">The sequence shown here is derived from an EMBL/GenBank/DDBJ whole genome shotgun (WGS) entry which is preliminary data.</text>
</comment>
<dbReference type="EMBL" id="SJPW01000008">
    <property type="protein sequence ID" value="TWU46243.1"/>
    <property type="molecule type" value="Genomic_DNA"/>
</dbReference>
<accession>A0A5C6E9B1</accession>
<sequence length="123" mass="13544">MFAGSLILAATLISVAAWLQWNEVSGWGDRGQSQTELDERYHRQRSRSRTRTNIIIALCGVCILVAAFIGPGPVWIAAWLSVTVGLATVVGLAGLDVLRTHRYQLAKLQEIGDRRQVDKQKSA</sequence>
<keyword evidence="1" id="KW-0472">Membrane</keyword>
<proteinExistence type="predicted"/>
<feature type="transmembrane region" description="Helical" evidence="1">
    <location>
        <begin position="52"/>
        <end position="70"/>
    </location>
</feature>
<dbReference type="AlphaFoldDB" id="A0A5C6E9B1"/>
<evidence type="ECO:0000313" key="2">
    <source>
        <dbReference type="EMBL" id="TWU46243.1"/>
    </source>
</evidence>
<dbReference type="Proteomes" id="UP000318288">
    <property type="component" value="Unassembled WGS sequence"/>
</dbReference>
<organism evidence="2 3">
    <name type="scientific">Rubripirellula tenax</name>
    <dbReference type="NCBI Taxonomy" id="2528015"/>
    <lineage>
        <taxon>Bacteria</taxon>
        <taxon>Pseudomonadati</taxon>
        <taxon>Planctomycetota</taxon>
        <taxon>Planctomycetia</taxon>
        <taxon>Pirellulales</taxon>
        <taxon>Pirellulaceae</taxon>
        <taxon>Rubripirellula</taxon>
    </lineage>
</organism>
<evidence type="ECO:0000256" key="1">
    <source>
        <dbReference type="SAM" id="Phobius"/>
    </source>
</evidence>
<keyword evidence="1" id="KW-0812">Transmembrane</keyword>
<dbReference type="OrthoDB" id="284519at2"/>
<keyword evidence="3" id="KW-1185">Reference proteome</keyword>
<evidence type="ECO:0000313" key="3">
    <source>
        <dbReference type="Proteomes" id="UP000318288"/>
    </source>
</evidence>
<reference evidence="2 3" key="1">
    <citation type="submission" date="2019-02" db="EMBL/GenBank/DDBJ databases">
        <title>Deep-cultivation of Planctomycetes and their phenomic and genomic characterization uncovers novel biology.</title>
        <authorList>
            <person name="Wiegand S."/>
            <person name="Jogler M."/>
            <person name="Boedeker C."/>
            <person name="Pinto D."/>
            <person name="Vollmers J."/>
            <person name="Rivas-Marin E."/>
            <person name="Kohn T."/>
            <person name="Peeters S.H."/>
            <person name="Heuer A."/>
            <person name="Rast P."/>
            <person name="Oberbeckmann S."/>
            <person name="Bunk B."/>
            <person name="Jeske O."/>
            <person name="Meyerdierks A."/>
            <person name="Storesund J.E."/>
            <person name="Kallscheuer N."/>
            <person name="Luecker S."/>
            <person name="Lage O.M."/>
            <person name="Pohl T."/>
            <person name="Merkel B.J."/>
            <person name="Hornburger P."/>
            <person name="Mueller R.-W."/>
            <person name="Bruemmer F."/>
            <person name="Labrenz M."/>
            <person name="Spormann A.M."/>
            <person name="Op Den Camp H."/>
            <person name="Overmann J."/>
            <person name="Amann R."/>
            <person name="Jetten M.S.M."/>
            <person name="Mascher T."/>
            <person name="Medema M.H."/>
            <person name="Devos D.P."/>
            <person name="Kaster A.-K."/>
            <person name="Ovreas L."/>
            <person name="Rohde M."/>
            <person name="Galperin M.Y."/>
            <person name="Jogler C."/>
        </authorList>
    </citation>
    <scope>NUCLEOTIDE SEQUENCE [LARGE SCALE GENOMIC DNA]</scope>
    <source>
        <strain evidence="2 3">Poly51</strain>
    </source>
</reference>
<name>A0A5C6E9B1_9BACT</name>